<evidence type="ECO:0000313" key="1">
    <source>
        <dbReference type="EMBL" id="MFC5353563.1"/>
    </source>
</evidence>
<name>A0ABW0FZY4_9PROT</name>
<reference evidence="2" key="1">
    <citation type="journal article" date="2019" name="Int. J. Syst. Evol. Microbiol.">
        <title>The Global Catalogue of Microorganisms (GCM) 10K type strain sequencing project: providing services to taxonomists for standard genome sequencing and annotation.</title>
        <authorList>
            <consortium name="The Broad Institute Genomics Platform"/>
            <consortium name="The Broad Institute Genome Sequencing Center for Infectious Disease"/>
            <person name="Wu L."/>
            <person name="Ma J."/>
        </authorList>
    </citation>
    <scope>NUCLEOTIDE SEQUENCE [LARGE SCALE GENOMIC DNA]</scope>
    <source>
        <strain evidence="2">CCUG 58760</strain>
    </source>
</reference>
<comment type="caution">
    <text evidence="1">The sequence shown here is derived from an EMBL/GenBank/DDBJ whole genome shotgun (WGS) entry which is preliminary data.</text>
</comment>
<evidence type="ECO:0000313" key="2">
    <source>
        <dbReference type="Proteomes" id="UP001596166"/>
    </source>
</evidence>
<organism evidence="1 2">
    <name type="scientific">Azospirillum himalayense</name>
    <dbReference type="NCBI Taxonomy" id="654847"/>
    <lineage>
        <taxon>Bacteria</taxon>
        <taxon>Pseudomonadati</taxon>
        <taxon>Pseudomonadota</taxon>
        <taxon>Alphaproteobacteria</taxon>
        <taxon>Rhodospirillales</taxon>
        <taxon>Azospirillaceae</taxon>
        <taxon>Azospirillum</taxon>
    </lineage>
</organism>
<keyword evidence="2" id="KW-1185">Reference proteome</keyword>
<gene>
    <name evidence="1" type="ORF">ACFPMG_00960</name>
</gene>
<dbReference type="EMBL" id="JBHSLC010000002">
    <property type="protein sequence ID" value="MFC5353563.1"/>
    <property type="molecule type" value="Genomic_DNA"/>
</dbReference>
<proteinExistence type="predicted"/>
<sequence length="250" mass="26349">MSYLMLAAYGNATRRVPLASSGCTNPQNLASAVIGKKASFPTGASVLDFAIPGATTVRALALNGLVNTASGTHTAKFDLSANTPGGTDILTTTKTLSTVDGYGGLCCWDLGQDYTGVRYVRVTFTGVSEVGLVWASPAWAMTYGPTSYNEKRSDLSTVTTGELSGVKTFAKRPRQRVASFALDAVMLTEYSAADTLDLVSGTTEQVLVIWDPPGQGVSRAPIMGTMDEVPTMTLPDPARWTTAWSVTQSL</sequence>
<dbReference type="RefSeq" id="WP_376993389.1">
    <property type="nucleotide sequence ID" value="NZ_JBHSLC010000002.1"/>
</dbReference>
<accession>A0ABW0FZY4</accession>
<protein>
    <submittedName>
        <fullName evidence="1">Uncharacterized protein</fullName>
    </submittedName>
</protein>
<dbReference type="Proteomes" id="UP001596166">
    <property type="component" value="Unassembled WGS sequence"/>
</dbReference>